<evidence type="ECO:0000256" key="1">
    <source>
        <dbReference type="SAM" id="SignalP"/>
    </source>
</evidence>
<evidence type="ECO:0000313" key="3">
    <source>
        <dbReference type="Proteomes" id="UP000594638"/>
    </source>
</evidence>
<dbReference type="EMBL" id="CACTIH010000147">
    <property type="protein sequence ID" value="CAA2955374.1"/>
    <property type="molecule type" value="Genomic_DNA"/>
</dbReference>
<organism evidence="2 3">
    <name type="scientific">Olea europaea subsp. europaea</name>
    <dbReference type="NCBI Taxonomy" id="158383"/>
    <lineage>
        <taxon>Eukaryota</taxon>
        <taxon>Viridiplantae</taxon>
        <taxon>Streptophyta</taxon>
        <taxon>Embryophyta</taxon>
        <taxon>Tracheophyta</taxon>
        <taxon>Spermatophyta</taxon>
        <taxon>Magnoliopsida</taxon>
        <taxon>eudicotyledons</taxon>
        <taxon>Gunneridae</taxon>
        <taxon>Pentapetalae</taxon>
        <taxon>asterids</taxon>
        <taxon>lamiids</taxon>
        <taxon>Lamiales</taxon>
        <taxon>Oleaceae</taxon>
        <taxon>Oleeae</taxon>
        <taxon>Olea</taxon>
    </lineage>
</organism>
<dbReference type="Gramene" id="OE9A017414T1">
    <property type="protein sequence ID" value="OE9A017414C1"/>
    <property type="gene ID" value="OE9A017414"/>
</dbReference>
<gene>
    <name evidence="2" type="ORF">OLEA9_A017414</name>
</gene>
<feature type="signal peptide" evidence="1">
    <location>
        <begin position="1"/>
        <end position="29"/>
    </location>
</feature>
<accession>A0A8S0PM70</accession>
<dbReference type="Proteomes" id="UP000594638">
    <property type="component" value="Unassembled WGS sequence"/>
</dbReference>
<evidence type="ECO:0000313" key="2">
    <source>
        <dbReference type="EMBL" id="CAA2955374.1"/>
    </source>
</evidence>
<dbReference type="AlphaFoldDB" id="A0A8S0PM70"/>
<feature type="chain" id="PRO_5035886722" evidence="1">
    <location>
        <begin position="30"/>
        <end position="74"/>
    </location>
</feature>
<proteinExistence type="predicted"/>
<protein>
    <submittedName>
        <fullName evidence="2">Uncharacterized protein</fullName>
    </submittedName>
</protein>
<sequence>MLKKNRINFLSLLFSFFLIFASFFQLGTPARTTTLEFQTSGRSKLLYESWNTDGGVCGRKSPHGPRGSICPPPP</sequence>
<keyword evidence="1" id="KW-0732">Signal</keyword>
<keyword evidence="3" id="KW-1185">Reference proteome</keyword>
<name>A0A8S0PM70_OLEEU</name>
<reference evidence="2 3" key="1">
    <citation type="submission" date="2019-12" db="EMBL/GenBank/DDBJ databases">
        <authorList>
            <person name="Alioto T."/>
            <person name="Alioto T."/>
            <person name="Gomez Garrido J."/>
        </authorList>
    </citation>
    <scope>NUCLEOTIDE SEQUENCE [LARGE SCALE GENOMIC DNA]</scope>
</reference>
<comment type="caution">
    <text evidence="2">The sequence shown here is derived from an EMBL/GenBank/DDBJ whole genome shotgun (WGS) entry which is preliminary data.</text>
</comment>